<accession>A0A0L7LMG2</accession>
<dbReference type="EMBL" id="JTDY01000572">
    <property type="protein sequence ID" value="KOB76627.1"/>
    <property type="molecule type" value="Genomic_DNA"/>
</dbReference>
<sequence>MEIEGFTLEDVKNKIKSIRSTYYLELDKIKKSSTSGASGNVYQPKLSEDETVKFVTIYRENPCLWDITSEHYKNKAMRQTALQNLCIGMEIEGFTLEDVKNKIKSIRSTYYLELDKIKKSSTSGASGNVYQPKVKWFAEFNSFIRNVMVKLEDEFDIFGKHIAKQLRTLSTEQAILGQEEIQSNNKAAYEWMDGSKYLLRSKFMDWWKSTVNKALKTFQHRDNVPIYFVNGVEYKIHKSESGPAMTLFIKNVRRGFKLDVDLVPALKFPESRWPIGRYYRQIPPGCCKNTWMVVGKPNKGAPPLEQERSWRIALHNQERQLMHNSYHLRQAVRLNTWMVVGKPNKGAPPHEQERSWRIALHNLGRELMHNSYHLRQAVRLLGMKKIASYYIKTLFFWEIVEQNNEAFWRNNPAFLFKHMVKKLHTALVHSNIPYFWNKRNNLIGNVESRVLSGYAAKLVPLMQILDNPNGSNYKLVAKYLLSPKEFKEYNEKFLHI</sequence>
<dbReference type="InterPro" id="IPR046906">
    <property type="entry name" value="Mab-21_HhH/H2TH-like"/>
</dbReference>
<dbReference type="Gene3D" id="1.10.1410.40">
    <property type="match status" value="1"/>
</dbReference>
<dbReference type="Gene3D" id="3.30.460.90">
    <property type="match status" value="1"/>
</dbReference>
<dbReference type="Pfam" id="PF10545">
    <property type="entry name" value="MADF_DNA_bdg"/>
    <property type="match status" value="1"/>
</dbReference>
<reference evidence="3 4" key="1">
    <citation type="journal article" date="2015" name="Genome Biol. Evol.">
        <title>The genome of winter moth (Operophtera brumata) provides a genomic perspective on sexual dimorphism and phenology.</title>
        <authorList>
            <person name="Derks M.F."/>
            <person name="Smit S."/>
            <person name="Salis L."/>
            <person name="Schijlen E."/>
            <person name="Bossers A."/>
            <person name="Mateman C."/>
            <person name="Pijl A.S."/>
            <person name="de Ridder D."/>
            <person name="Groenen M.A."/>
            <person name="Visser M.E."/>
            <person name="Megens H.J."/>
        </authorList>
    </citation>
    <scope>NUCLEOTIDE SEQUENCE [LARGE SCALE GENOMIC DNA]</scope>
    <source>
        <strain evidence="3">WM2013NL</strain>
        <tissue evidence="3">Head and thorax</tissue>
    </source>
</reference>
<dbReference type="PROSITE" id="PS51029">
    <property type="entry name" value="MADF"/>
    <property type="match status" value="1"/>
</dbReference>
<evidence type="ECO:0000313" key="4">
    <source>
        <dbReference type="Proteomes" id="UP000037510"/>
    </source>
</evidence>
<dbReference type="PANTHER" id="PTHR21505">
    <property type="entry name" value="MADF DOMAIN-CONTAINING PROTEIN-RELATED"/>
    <property type="match status" value="1"/>
</dbReference>
<evidence type="ECO:0000259" key="2">
    <source>
        <dbReference type="PROSITE" id="PS51029"/>
    </source>
</evidence>
<dbReference type="Pfam" id="PF03281">
    <property type="entry name" value="Mab-21"/>
    <property type="match status" value="1"/>
</dbReference>
<name>A0A0L7LMG2_OPEBR</name>
<dbReference type="Proteomes" id="UP000037510">
    <property type="component" value="Unassembled WGS sequence"/>
</dbReference>
<evidence type="ECO:0000256" key="1">
    <source>
        <dbReference type="ARBA" id="ARBA00008307"/>
    </source>
</evidence>
<dbReference type="SMART" id="SM00595">
    <property type="entry name" value="MADF"/>
    <property type="match status" value="1"/>
</dbReference>
<dbReference type="PANTHER" id="PTHR21505:SF8">
    <property type="entry name" value="DPT-YFP REPRESSOR BY OVEREXPRESSION, ISOFORM D-RELATED"/>
    <property type="match status" value="1"/>
</dbReference>
<dbReference type="AlphaFoldDB" id="A0A0L7LMG2"/>
<dbReference type="Pfam" id="PF20266">
    <property type="entry name" value="Mab-21_C"/>
    <property type="match status" value="1"/>
</dbReference>
<proteinExistence type="inferred from homology"/>
<evidence type="ECO:0000313" key="3">
    <source>
        <dbReference type="EMBL" id="KOB76627.1"/>
    </source>
</evidence>
<dbReference type="SMART" id="SM01265">
    <property type="entry name" value="Mab-21"/>
    <property type="match status" value="1"/>
</dbReference>
<feature type="domain" description="MADF" evidence="2">
    <location>
        <begin position="53"/>
        <end position="149"/>
    </location>
</feature>
<dbReference type="InterPro" id="IPR046903">
    <property type="entry name" value="Mab-21-like_nuc_Trfase"/>
</dbReference>
<dbReference type="STRING" id="104452.A0A0L7LMG2"/>
<protein>
    <submittedName>
        <fullName evidence="3">ADP-ribosylation factor-like protein</fullName>
    </submittedName>
</protein>
<keyword evidence="4" id="KW-1185">Reference proteome</keyword>
<dbReference type="InterPro" id="IPR006578">
    <property type="entry name" value="MADF-dom"/>
</dbReference>
<gene>
    <name evidence="3" type="ORF">OBRU01_05436</name>
</gene>
<comment type="similarity">
    <text evidence="1">Belongs to the mab-21 family.</text>
</comment>
<comment type="caution">
    <text evidence="3">The sequence shown here is derived from an EMBL/GenBank/DDBJ whole genome shotgun (WGS) entry which is preliminary data.</text>
</comment>
<dbReference type="InterPro" id="IPR024810">
    <property type="entry name" value="MAB21L/cGLR"/>
</dbReference>
<organism evidence="3 4">
    <name type="scientific">Operophtera brumata</name>
    <name type="common">Winter moth</name>
    <name type="synonym">Phalaena brumata</name>
    <dbReference type="NCBI Taxonomy" id="104452"/>
    <lineage>
        <taxon>Eukaryota</taxon>
        <taxon>Metazoa</taxon>
        <taxon>Ecdysozoa</taxon>
        <taxon>Arthropoda</taxon>
        <taxon>Hexapoda</taxon>
        <taxon>Insecta</taxon>
        <taxon>Pterygota</taxon>
        <taxon>Neoptera</taxon>
        <taxon>Endopterygota</taxon>
        <taxon>Lepidoptera</taxon>
        <taxon>Glossata</taxon>
        <taxon>Ditrysia</taxon>
        <taxon>Geometroidea</taxon>
        <taxon>Geometridae</taxon>
        <taxon>Larentiinae</taxon>
        <taxon>Operophtera</taxon>
    </lineage>
</organism>